<name>W7I3M3_9PEZI</name>
<evidence type="ECO:0000313" key="3">
    <source>
        <dbReference type="Proteomes" id="UP000024837"/>
    </source>
</evidence>
<dbReference type="InterPro" id="IPR010730">
    <property type="entry name" value="HET"/>
</dbReference>
<dbReference type="AlphaFoldDB" id="W7I3M3"/>
<dbReference type="HOGENOM" id="CLU_009388_3_0_1"/>
<feature type="domain" description="Heterokaryon incompatibility" evidence="1">
    <location>
        <begin position="347"/>
        <end position="430"/>
    </location>
</feature>
<protein>
    <recommendedName>
        <fullName evidence="1">Heterokaryon incompatibility domain-containing protein</fullName>
    </recommendedName>
</protein>
<reference evidence="2 3" key="1">
    <citation type="submission" date="2013-05" db="EMBL/GenBank/DDBJ databases">
        <title>Drechslerella stenobrocha genome reveals carnivorous origination and mechanical trapping mechanism of predatory fungi.</title>
        <authorList>
            <person name="Liu X."/>
            <person name="Zhang W."/>
            <person name="Liu K."/>
        </authorList>
    </citation>
    <scope>NUCLEOTIDE SEQUENCE [LARGE SCALE GENOMIC DNA]</scope>
    <source>
        <strain evidence="2 3">248</strain>
    </source>
</reference>
<dbReference type="Pfam" id="PF06985">
    <property type="entry name" value="HET"/>
    <property type="match status" value="1"/>
</dbReference>
<dbReference type="PANTHER" id="PTHR39596:SF2">
    <property type="entry name" value="HET DOMAIN PROTEIN (AFU_ORTHOLOGUE AFUA_1G17550)-RELATED"/>
    <property type="match status" value="1"/>
</dbReference>
<gene>
    <name evidence="2" type="ORF">DRE_04053</name>
</gene>
<evidence type="ECO:0000259" key="1">
    <source>
        <dbReference type="Pfam" id="PF06985"/>
    </source>
</evidence>
<proteinExistence type="predicted"/>
<evidence type="ECO:0000313" key="2">
    <source>
        <dbReference type="EMBL" id="EWC46808.1"/>
    </source>
</evidence>
<dbReference type="OrthoDB" id="2426273at2759"/>
<dbReference type="Proteomes" id="UP000024837">
    <property type="component" value="Unassembled WGS sequence"/>
</dbReference>
<accession>W7I3M3</accession>
<organism evidence="2 3">
    <name type="scientific">Drechslerella stenobrocha 248</name>
    <dbReference type="NCBI Taxonomy" id="1043628"/>
    <lineage>
        <taxon>Eukaryota</taxon>
        <taxon>Fungi</taxon>
        <taxon>Dikarya</taxon>
        <taxon>Ascomycota</taxon>
        <taxon>Pezizomycotina</taxon>
        <taxon>Orbiliomycetes</taxon>
        <taxon>Orbiliales</taxon>
        <taxon>Orbiliaceae</taxon>
        <taxon>Drechslerella</taxon>
    </lineage>
</organism>
<dbReference type="PANTHER" id="PTHR39596">
    <property type="match status" value="1"/>
</dbReference>
<sequence length="828" mass="93814">MEHLLSVPGAPEIIVPYLGGELFEDYGEPQPTPGLVSRFLSRSGAPRRRHDPGQAIYAFKTYFHSRGFQLDMMNETATTTLGVLQTAQSIQISLYFAPLICIFRRVGIEVTTHDFIRVDEKGNYLITTRNLPGFIERWIEYEESNPQENPANFDSTRVARLSNISEILGYTSFFSSLIECARKKPGADSVPLDGLELTIMAMGETMCSIARRLYGDYATLLTWGPSRLLLNRLRDSGWCPSDRPFFPESVEHTSICADYYFGGFACPRPRDHTNCTEAICTAFQEIVDEATYKPVHVEGCPATIEGGCMSILAPPEVVDIVRAGDVPVVSWDGKTLRCLNNNPESKYVSISHVWSDGLGNDNKRNYMHQCQLSRIQSLVDALYPNEPDGSMGFWIDTLCVPVGKENVAVRRQAIAQMANVYRQSDQTLVLDSFILRHSRDATVVEKYIAIHLSNWHHRLWTLQEGQLGKALYFQFQGGAQSFQDMRAHATDPRAISTVERLSAYELERFYRHFENPSPTERIWDRMRDCAGYLRSRETSRKEDEPLCVSTILGLDPYPLFAKSGLEDRMTIFYDMIGRFDPRIIFNEHAKLDRYGYGWAPRSFLHGLKDIIRIPPKPVSRGTSETDDPDPVRLLPNGGGLVLRNGGFEFYYASANKEAHSVYFTVSPDSVYITAADYQKRHYLSAIPVEPWWLREFEIKLLPTAGGGEAVWKPNTWYAVIVNTSVSEISAPTPAIVCEIEGFEEGECPVDQRLLRQMNQASGAESICFPTHNVRRMIVVRCRHNATINLRSKMMAEKTNVVLEDLPSDSDTRRVQGTVYSELQKWCIR</sequence>
<dbReference type="EMBL" id="KI966415">
    <property type="protein sequence ID" value="EWC46808.1"/>
    <property type="molecule type" value="Genomic_DNA"/>
</dbReference>
<keyword evidence="3" id="KW-1185">Reference proteome</keyword>